<evidence type="ECO:0000313" key="1">
    <source>
        <dbReference type="EMBL" id="KAK3061646.1"/>
    </source>
</evidence>
<dbReference type="Proteomes" id="UP001186974">
    <property type="component" value="Unassembled WGS sequence"/>
</dbReference>
<name>A0ACC3D4P3_9PEZI</name>
<protein>
    <submittedName>
        <fullName evidence="1">Uncharacterized protein</fullName>
    </submittedName>
</protein>
<proteinExistence type="predicted"/>
<sequence>MVPSPGKDRTELSDLSKEEHDNLFRYQAALSNPKKLNEHSFYIAHVTRDPRHSRKTLESLYKSGILCEDSCDIHTERITKEFFSQHSRLPVLMQKKLVNMLFTWEEELMRFRMLEEEMTEIETVMDEERRHGGGNVGHLEKRLEVIEGLMGLRPSQRGETVTAADDLPDYSAEVVPSPALTGRQRPRRGYSSVGF</sequence>
<reference evidence="1" key="1">
    <citation type="submission" date="2024-09" db="EMBL/GenBank/DDBJ databases">
        <title>Black Yeasts Isolated from many extreme environments.</title>
        <authorList>
            <person name="Coleine C."/>
            <person name="Stajich J.E."/>
            <person name="Selbmann L."/>
        </authorList>
    </citation>
    <scope>NUCLEOTIDE SEQUENCE</scope>
    <source>
        <strain evidence="1">CCFEE 5737</strain>
    </source>
</reference>
<keyword evidence="2" id="KW-1185">Reference proteome</keyword>
<evidence type="ECO:0000313" key="2">
    <source>
        <dbReference type="Proteomes" id="UP001186974"/>
    </source>
</evidence>
<comment type="caution">
    <text evidence="1">The sequence shown here is derived from an EMBL/GenBank/DDBJ whole genome shotgun (WGS) entry which is preliminary data.</text>
</comment>
<dbReference type="EMBL" id="JAWDJW010007707">
    <property type="protein sequence ID" value="KAK3061646.1"/>
    <property type="molecule type" value="Genomic_DNA"/>
</dbReference>
<accession>A0ACC3D4P3</accession>
<gene>
    <name evidence="1" type="ORF">LTS18_005728</name>
</gene>
<organism evidence="1 2">
    <name type="scientific">Coniosporium uncinatum</name>
    <dbReference type="NCBI Taxonomy" id="93489"/>
    <lineage>
        <taxon>Eukaryota</taxon>
        <taxon>Fungi</taxon>
        <taxon>Dikarya</taxon>
        <taxon>Ascomycota</taxon>
        <taxon>Pezizomycotina</taxon>
        <taxon>Dothideomycetes</taxon>
        <taxon>Dothideomycetes incertae sedis</taxon>
        <taxon>Coniosporium</taxon>
    </lineage>
</organism>